<sequence length="84" mass="8216">MTSAKSGGSSRVGSRSGRGSSSASTAAETGLGGTWSGGRGAREATTAYPPAASTTRTSQPIRSRSGTRRTGALDPTAVPPHPAG</sequence>
<feature type="compositionally biased region" description="Gly residues" evidence="1">
    <location>
        <begin position="30"/>
        <end position="39"/>
    </location>
</feature>
<keyword evidence="3" id="KW-1185">Reference proteome</keyword>
<dbReference type="Proteomes" id="UP001596512">
    <property type="component" value="Unassembled WGS sequence"/>
</dbReference>
<gene>
    <name evidence="2" type="ORF">ACFQV2_07125</name>
</gene>
<accession>A0ABW2TJV0</accession>
<evidence type="ECO:0000256" key="1">
    <source>
        <dbReference type="SAM" id="MobiDB-lite"/>
    </source>
</evidence>
<evidence type="ECO:0000313" key="2">
    <source>
        <dbReference type="EMBL" id="MFC7613409.1"/>
    </source>
</evidence>
<name>A0ABW2TJV0_9PSEU</name>
<feature type="compositionally biased region" description="Low complexity" evidence="1">
    <location>
        <begin position="44"/>
        <end position="58"/>
    </location>
</feature>
<protein>
    <submittedName>
        <fullName evidence="2">Uncharacterized protein</fullName>
    </submittedName>
</protein>
<evidence type="ECO:0000313" key="3">
    <source>
        <dbReference type="Proteomes" id="UP001596512"/>
    </source>
</evidence>
<feature type="compositionally biased region" description="Low complexity" evidence="1">
    <location>
        <begin position="1"/>
        <end position="29"/>
    </location>
</feature>
<proteinExistence type="predicted"/>
<feature type="region of interest" description="Disordered" evidence="1">
    <location>
        <begin position="1"/>
        <end position="84"/>
    </location>
</feature>
<comment type="caution">
    <text evidence="2">The sequence shown here is derived from an EMBL/GenBank/DDBJ whole genome shotgun (WGS) entry which is preliminary data.</text>
</comment>
<dbReference type="EMBL" id="JBHTEY010000004">
    <property type="protein sequence ID" value="MFC7613409.1"/>
    <property type="molecule type" value="Genomic_DNA"/>
</dbReference>
<reference evidence="3" key="1">
    <citation type="journal article" date="2019" name="Int. J. Syst. Evol. Microbiol.">
        <title>The Global Catalogue of Microorganisms (GCM) 10K type strain sequencing project: providing services to taxonomists for standard genome sequencing and annotation.</title>
        <authorList>
            <consortium name="The Broad Institute Genomics Platform"/>
            <consortium name="The Broad Institute Genome Sequencing Center for Infectious Disease"/>
            <person name="Wu L."/>
            <person name="Ma J."/>
        </authorList>
    </citation>
    <scope>NUCLEOTIDE SEQUENCE [LARGE SCALE GENOMIC DNA]</scope>
    <source>
        <strain evidence="3">JCM 17695</strain>
    </source>
</reference>
<organism evidence="2 3">
    <name type="scientific">Actinokineospora soli</name>
    <dbReference type="NCBI Taxonomy" id="1048753"/>
    <lineage>
        <taxon>Bacteria</taxon>
        <taxon>Bacillati</taxon>
        <taxon>Actinomycetota</taxon>
        <taxon>Actinomycetes</taxon>
        <taxon>Pseudonocardiales</taxon>
        <taxon>Pseudonocardiaceae</taxon>
        <taxon>Actinokineospora</taxon>
    </lineage>
</organism>